<dbReference type="PANTHER" id="PTHR11579">
    <property type="entry name" value="PROTEIN-L-ISOASPARTATE O-METHYLTRANSFERASE"/>
    <property type="match status" value="1"/>
</dbReference>
<name>A0A326UJ25_THEHA</name>
<reference evidence="12 13" key="1">
    <citation type="submission" date="2018-06" db="EMBL/GenBank/DDBJ databases">
        <title>Genomic Encyclopedia of Archaeal and Bacterial Type Strains, Phase II (KMG-II): from individual species to whole genera.</title>
        <authorList>
            <person name="Goeker M."/>
        </authorList>
    </citation>
    <scope>NUCLEOTIDE SEQUENCE [LARGE SCALE GENOMIC DNA]</scope>
    <source>
        <strain evidence="12 13">ATCC BAA-1881</strain>
    </source>
</reference>
<comment type="similarity">
    <text evidence="2">Belongs to the methyltransferase superfamily. L-isoaspartyl/D-aspartyl protein methyltransferase family.</text>
</comment>
<accession>A0A326UJ25</accession>
<evidence type="ECO:0000256" key="2">
    <source>
        <dbReference type="ARBA" id="ARBA00005369"/>
    </source>
</evidence>
<dbReference type="Gene3D" id="3.40.50.150">
    <property type="entry name" value="Vaccinia Virus protein VP39"/>
    <property type="match status" value="1"/>
</dbReference>
<keyword evidence="8" id="KW-0949">S-adenosyl-L-methionine</keyword>
<dbReference type="GO" id="GO:0005737">
    <property type="term" value="C:cytoplasm"/>
    <property type="evidence" value="ECO:0007669"/>
    <property type="project" value="UniProtKB-SubCell"/>
</dbReference>
<dbReference type="SUPFAM" id="SSF53335">
    <property type="entry name" value="S-adenosyl-L-methionine-dependent methyltransferases"/>
    <property type="match status" value="1"/>
</dbReference>
<evidence type="ECO:0000256" key="1">
    <source>
        <dbReference type="ARBA" id="ARBA00004496"/>
    </source>
</evidence>
<keyword evidence="5" id="KW-0963">Cytoplasm</keyword>
<dbReference type="RefSeq" id="WP_170142666.1">
    <property type="nucleotide sequence ID" value="NZ_BIFX01000001.1"/>
</dbReference>
<dbReference type="Proteomes" id="UP000248806">
    <property type="component" value="Unassembled WGS sequence"/>
</dbReference>
<evidence type="ECO:0000256" key="8">
    <source>
        <dbReference type="ARBA" id="ARBA00022691"/>
    </source>
</evidence>
<dbReference type="EC" id="2.1.1.77" evidence="3"/>
<dbReference type="CDD" id="cd02440">
    <property type="entry name" value="AdoMet_MTases"/>
    <property type="match status" value="1"/>
</dbReference>
<dbReference type="GO" id="GO:0032259">
    <property type="term" value="P:methylation"/>
    <property type="evidence" value="ECO:0007669"/>
    <property type="project" value="UniProtKB-KW"/>
</dbReference>
<evidence type="ECO:0000256" key="5">
    <source>
        <dbReference type="ARBA" id="ARBA00022490"/>
    </source>
</evidence>
<keyword evidence="6 12" id="KW-0489">Methyltransferase</keyword>
<dbReference type="InterPro" id="IPR029063">
    <property type="entry name" value="SAM-dependent_MTases_sf"/>
</dbReference>
<dbReference type="GO" id="GO:0004719">
    <property type="term" value="F:protein-L-isoaspartate (D-aspartate) O-methyltransferase activity"/>
    <property type="evidence" value="ECO:0007669"/>
    <property type="project" value="UniProtKB-EC"/>
</dbReference>
<evidence type="ECO:0000256" key="11">
    <source>
        <dbReference type="ARBA" id="ARBA00031350"/>
    </source>
</evidence>
<proteinExistence type="inferred from homology"/>
<keyword evidence="13" id="KW-1185">Reference proteome</keyword>
<dbReference type="Pfam" id="PF01135">
    <property type="entry name" value="PCMT"/>
    <property type="match status" value="1"/>
</dbReference>
<evidence type="ECO:0000256" key="7">
    <source>
        <dbReference type="ARBA" id="ARBA00022679"/>
    </source>
</evidence>
<dbReference type="EMBL" id="QKUF01000010">
    <property type="protein sequence ID" value="PZW28439.1"/>
    <property type="molecule type" value="Genomic_DNA"/>
</dbReference>
<dbReference type="InterPro" id="IPR000682">
    <property type="entry name" value="PCMT"/>
</dbReference>
<evidence type="ECO:0000256" key="4">
    <source>
        <dbReference type="ARBA" id="ARBA00013346"/>
    </source>
</evidence>
<evidence type="ECO:0000256" key="10">
    <source>
        <dbReference type="ARBA" id="ARBA00031323"/>
    </source>
</evidence>
<organism evidence="12 13">
    <name type="scientific">Thermosporothrix hazakensis</name>
    <dbReference type="NCBI Taxonomy" id="644383"/>
    <lineage>
        <taxon>Bacteria</taxon>
        <taxon>Bacillati</taxon>
        <taxon>Chloroflexota</taxon>
        <taxon>Ktedonobacteria</taxon>
        <taxon>Ktedonobacterales</taxon>
        <taxon>Thermosporotrichaceae</taxon>
        <taxon>Thermosporothrix</taxon>
    </lineage>
</organism>
<dbReference type="PANTHER" id="PTHR11579:SF0">
    <property type="entry name" value="PROTEIN-L-ISOASPARTATE(D-ASPARTATE) O-METHYLTRANSFERASE"/>
    <property type="match status" value="1"/>
</dbReference>
<evidence type="ECO:0000256" key="6">
    <source>
        <dbReference type="ARBA" id="ARBA00022603"/>
    </source>
</evidence>
<comment type="subcellular location">
    <subcellularLocation>
        <location evidence="1">Cytoplasm</location>
    </subcellularLocation>
</comment>
<comment type="caution">
    <text evidence="12">The sequence shown here is derived from an EMBL/GenBank/DDBJ whole genome shotgun (WGS) entry which is preliminary data.</text>
</comment>
<gene>
    <name evidence="12" type="ORF">EI42_03193</name>
</gene>
<evidence type="ECO:0000256" key="9">
    <source>
        <dbReference type="ARBA" id="ARBA00030757"/>
    </source>
</evidence>
<protein>
    <recommendedName>
        <fullName evidence="4">Protein-L-isoaspartate O-methyltransferase</fullName>
        <ecNumber evidence="3">2.1.1.77</ecNumber>
    </recommendedName>
    <alternativeName>
        <fullName evidence="11">L-isoaspartyl protein carboxyl methyltransferase</fullName>
    </alternativeName>
    <alternativeName>
        <fullName evidence="9">Protein L-isoaspartyl methyltransferase</fullName>
    </alternativeName>
    <alternativeName>
        <fullName evidence="10">Protein-beta-aspartate methyltransferase</fullName>
    </alternativeName>
</protein>
<dbReference type="AlphaFoldDB" id="A0A326UJ25"/>
<evidence type="ECO:0000313" key="13">
    <source>
        <dbReference type="Proteomes" id="UP000248806"/>
    </source>
</evidence>
<evidence type="ECO:0000256" key="3">
    <source>
        <dbReference type="ARBA" id="ARBA00011890"/>
    </source>
</evidence>
<sequence length="252" mass="29169">MTDFQPTNHSRPFVDIVKERAQRFHPYPQKLVEQFEQLDRAFFVPEYLHEQFLDRVHTNEGCAGLLSQPGVIFMMVALLFLNEHVTVFEGGTGTGYQTAIMARLCKHVYSVERDPKRVEFAKDRLAKLGIENVTIMQGDAAEGLPQYAPFDRMIFGCAFSQDHIEQDLLDQMGEKARLIAPTGTYRDASVWGDLLMVTKQQGRTKQEIEDVFKGTLHFVPLVSPRPVGWTWQKDRYVPSSQVRKWWQFWRVS</sequence>
<keyword evidence="7 12" id="KW-0808">Transferase</keyword>
<evidence type="ECO:0000313" key="12">
    <source>
        <dbReference type="EMBL" id="PZW28439.1"/>
    </source>
</evidence>